<feature type="region of interest" description="Disordered" evidence="4">
    <location>
        <begin position="514"/>
        <end position="534"/>
    </location>
</feature>
<dbReference type="RefSeq" id="WP_231488553.1">
    <property type="nucleotide sequence ID" value="NZ_BAAAZO010000011.1"/>
</dbReference>
<dbReference type="Gene3D" id="3.40.50.1820">
    <property type="entry name" value="alpha/beta hydrolase"/>
    <property type="match status" value="1"/>
</dbReference>
<dbReference type="PANTHER" id="PTHR43248">
    <property type="entry name" value="2-SUCCINYL-6-HYDROXY-2,4-CYCLOHEXADIENE-1-CARBOXYLATE SYNTHASE"/>
    <property type="match status" value="1"/>
</dbReference>
<dbReference type="PANTHER" id="PTHR43248:SF29">
    <property type="entry name" value="TRIPEPTIDYL AMINOPEPTIDASE"/>
    <property type="match status" value="1"/>
</dbReference>
<evidence type="ECO:0000313" key="7">
    <source>
        <dbReference type="EMBL" id="GAA3631201.1"/>
    </source>
</evidence>
<dbReference type="GO" id="GO:0016787">
    <property type="term" value="F:hydrolase activity"/>
    <property type="evidence" value="ECO:0007669"/>
    <property type="project" value="UniProtKB-KW"/>
</dbReference>
<dbReference type="EMBL" id="BAAAZO010000011">
    <property type="protein sequence ID" value="GAA3631201.1"/>
    <property type="molecule type" value="Genomic_DNA"/>
</dbReference>
<organism evidence="7 8">
    <name type="scientific">Kineosporia mesophila</name>
    <dbReference type="NCBI Taxonomy" id="566012"/>
    <lineage>
        <taxon>Bacteria</taxon>
        <taxon>Bacillati</taxon>
        <taxon>Actinomycetota</taxon>
        <taxon>Actinomycetes</taxon>
        <taxon>Kineosporiales</taxon>
        <taxon>Kineosporiaceae</taxon>
        <taxon>Kineosporia</taxon>
    </lineage>
</organism>
<dbReference type="SUPFAM" id="SSF53474">
    <property type="entry name" value="alpha/beta-Hydrolases"/>
    <property type="match status" value="1"/>
</dbReference>
<evidence type="ECO:0000256" key="5">
    <source>
        <dbReference type="SAM" id="SignalP"/>
    </source>
</evidence>
<evidence type="ECO:0000256" key="4">
    <source>
        <dbReference type="SAM" id="MobiDB-lite"/>
    </source>
</evidence>
<sequence>MVNKKIVVMTASAALVAASAVTGSVAWAKDSGNGTTSTAPAVSAAPAAASTAVTQVAFDPKPIAWGKCVSASLKSLGAQCGYLTVPLDYDKPRGKKIKIAVSRVRHTVKKAKYQGAMLVNPGGPGGSGLTLSSLGQYVPDQAGDAYDWIGFDPRGVGSSKPALSCDGSYFAYDRPQYVPKTAKAEKVWLKRTKAYAKACAEAGGALLDNVKTTDNVKDMDVLRKALGQKKINFYGFSYGSYLGQVYATQYPTRVRRMVLDGVVDPRKVWYRANLDQDTAFDTNMDVFFKWVAKNKATYKLGSTGAAVKKQYYKQLHALDKKPAGGKIGGDEWTDVFLGAGYFTLSWEETAAAFAGWVHDGDAKTLKSLYDDANPQGTGQDNGFAMYLATQCSDVKWPASWATWKKDAVATDAKAPFMTWSNVWFNAPCLYWDSEVGKAPVVDGSKAPATLLISETLDAATPYEGALEVRSRFPKSALIEGVGGTTHAGSLNGVACTDDAVAAYLKDGTLPTRVKGRTSDKKCDPVPQPVVGKNT</sequence>
<comment type="caution">
    <text evidence="7">The sequence shown here is derived from an EMBL/GenBank/DDBJ whole genome shotgun (WGS) entry which is preliminary data.</text>
</comment>
<feature type="signal peptide" evidence="5">
    <location>
        <begin position="1"/>
        <end position="28"/>
    </location>
</feature>
<evidence type="ECO:0000256" key="3">
    <source>
        <dbReference type="ARBA" id="ARBA00022801"/>
    </source>
</evidence>
<comment type="similarity">
    <text evidence="1">Belongs to the peptidase S33 family.</text>
</comment>
<keyword evidence="8" id="KW-1185">Reference proteome</keyword>
<dbReference type="Pfam" id="PF00561">
    <property type="entry name" value="Abhydrolase_1"/>
    <property type="match status" value="1"/>
</dbReference>
<keyword evidence="2 5" id="KW-0732">Signal</keyword>
<reference evidence="8" key="1">
    <citation type="journal article" date="2019" name="Int. J. Syst. Evol. Microbiol.">
        <title>The Global Catalogue of Microorganisms (GCM) 10K type strain sequencing project: providing services to taxonomists for standard genome sequencing and annotation.</title>
        <authorList>
            <consortium name="The Broad Institute Genomics Platform"/>
            <consortium name="The Broad Institute Genome Sequencing Center for Infectious Disease"/>
            <person name="Wu L."/>
            <person name="Ma J."/>
        </authorList>
    </citation>
    <scope>NUCLEOTIDE SEQUENCE [LARGE SCALE GENOMIC DNA]</scope>
    <source>
        <strain evidence="8">JCM 16902</strain>
    </source>
</reference>
<dbReference type="InterPro" id="IPR000073">
    <property type="entry name" value="AB_hydrolase_1"/>
</dbReference>
<proteinExistence type="inferred from homology"/>
<protein>
    <submittedName>
        <fullName evidence="7">Alpha/beta hydrolase</fullName>
    </submittedName>
</protein>
<keyword evidence="3 7" id="KW-0378">Hydrolase</keyword>
<evidence type="ECO:0000313" key="8">
    <source>
        <dbReference type="Proteomes" id="UP001501074"/>
    </source>
</evidence>
<dbReference type="InterPro" id="IPR029058">
    <property type="entry name" value="AB_hydrolase_fold"/>
</dbReference>
<evidence type="ECO:0000256" key="2">
    <source>
        <dbReference type="ARBA" id="ARBA00022729"/>
    </source>
</evidence>
<evidence type="ECO:0000259" key="6">
    <source>
        <dbReference type="Pfam" id="PF00561"/>
    </source>
</evidence>
<dbReference type="InterPro" id="IPR051601">
    <property type="entry name" value="Serine_prot/Carboxylest_S33"/>
</dbReference>
<feature type="chain" id="PRO_5045745575" evidence="5">
    <location>
        <begin position="29"/>
        <end position="534"/>
    </location>
</feature>
<accession>A0ABP7AFB0</accession>
<evidence type="ECO:0000256" key="1">
    <source>
        <dbReference type="ARBA" id="ARBA00010088"/>
    </source>
</evidence>
<feature type="domain" description="AB hydrolase-1" evidence="6">
    <location>
        <begin position="116"/>
        <end position="448"/>
    </location>
</feature>
<dbReference type="Proteomes" id="UP001501074">
    <property type="component" value="Unassembled WGS sequence"/>
</dbReference>
<name>A0ABP7AFB0_9ACTN</name>
<gene>
    <name evidence="7" type="ORF">GCM10022223_56520</name>
</gene>